<accession>A0A2J7TJR0</accession>
<dbReference type="AlphaFoldDB" id="A0A2J7TJR0"/>
<dbReference type="Proteomes" id="UP000236286">
    <property type="component" value="Unassembled WGS sequence"/>
</dbReference>
<dbReference type="PROSITE" id="PS52029">
    <property type="entry name" value="LD_TPASE"/>
    <property type="match status" value="1"/>
</dbReference>
<comment type="pathway">
    <text evidence="1">Cell wall biogenesis; peptidoglycan biosynthesis.</text>
</comment>
<name>A0A2J7TJR0_METSI</name>
<evidence type="ECO:0000259" key="2">
    <source>
        <dbReference type="PROSITE" id="PS52029"/>
    </source>
</evidence>
<dbReference type="GO" id="GO:0071555">
    <property type="term" value="P:cell wall organization"/>
    <property type="evidence" value="ECO:0007669"/>
    <property type="project" value="UniProtKB-UniRule"/>
</dbReference>
<dbReference type="GO" id="GO:0008360">
    <property type="term" value="P:regulation of cell shape"/>
    <property type="evidence" value="ECO:0007669"/>
    <property type="project" value="UniProtKB-UniRule"/>
</dbReference>
<comment type="caution">
    <text evidence="3">The sequence shown here is derived from an EMBL/GenBank/DDBJ whole genome shotgun (WGS) entry which is preliminary data.</text>
</comment>
<dbReference type="CDD" id="cd16913">
    <property type="entry name" value="YkuD_like"/>
    <property type="match status" value="1"/>
</dbReference>
<dbReference type="GO" id="GO:0009252">
    <property type="term" value="P:peptidoglycan biosynthetic process"/>
    <property type="evidence" value="ECO:0007669"/>
    <property type="project" value="UniProtKB-KW"/>
</dbReference>
<sequence>MKTPPKRLLGRLVATRLPGRTPAGRLQAADLSLPCAIGSAGVRHDKREGDHASPAGSWRLLYGFFRADRHAPRAPLLPMRAARRQDGWCDDPASALYNRRVATPFASSFETLWRDDRLYDIVIVLDYNIHPRRKGRGSAIFLHCARDGFAPTEGCIALRPQDFRRLLPRLSSQTILTIR</sequence>
<proteinExistence type="predicted"/>
<feature type="active site" description="Nucleophile" evidence="1">
    <location>
        <position position="155"/>
    </location>
</feature>
<protein>
    <submittedName>
        <fullName evidence="3">L,D-transpeptidase catalytic domain protein</fullName>
    </submittedName>
</protein>
<dbReference type="Pfam" id="PF03734">
    <property type="entry name" value="YkuD"/>
    <property type="match status" value="1"/>
</dbReference>
<evidence type="ECO:0000313" key="3">
    <source>
        <dbReference type="EMBL" id="PNG26967.1"/>
    </source>
</evidence>
<keyword evidence="1" id="KW-0961">Cell wall biogenesis/degradation</keyword>
<dbReference type="GO" id="GO:0016740">
    <property type="term" value="F:transferase activity"/>
    <property type="evidence" value="ECO:0007669"/>
    <property type="project" value="InterPro"/>
</dbReference>
<feature type="active site" description="Proton donor/acceptor" evidence="1">
    <location>
        <position position="143"/>
    </location>
</feature>
<dbReference type="InterPro" id="IPR005490">
    <property type="entry name" value="LD_TPept_cat_dom"/>
</dbReference>
<feature type="domain" description="L,D-TPase catalytic" evidence="2">
    <location>
        <begin position="6"/>
        <end position="179"/>
    </location>
</feature>
<dbReference type="EMBL" id="PDZR01000004">
    <property type="protein sequence ID" value="PNG26967.1"/>
    <property type="molecule type" value="Genomic_DNA"/>
</dbReference>
<evidence type="ECO:0000256" key="1">
    <source>
        <dbReference type="PROSITE-ProRule" id="PRU01373"/>
    </source>
</evidence>
<dbReference type="OrthoDB" id="9804204at2"/>
<keyword evidence="1" id="KW-0573">Peptidoglycan synthesis</keyword>
<evidence type="ECO:0000313" key="4">
    <source>
        <dbReference type="Proteomes" id="UP000236286"/>
    </source>
</evidence>
<organism evidence="3 4">
    <name type="scientific">Methylocella silvestris</name>
    <dbReference type="NCBI Taxonomy" id="199596"/>
    <lineage>
        <taxon>Bacteria</taxon>
        <taxon>Pseudomonadati</taxon>
        <taxon>Pseudomonadota</taxon>
        <taxon>Alphaproteobacteria</taxon>
        <taxon>Hyphomicrobiales</taxon>
        <taxon>Beijerinckiaceae</taxon>
        <taxon>Methylocella</taxon>
    </lineage>
</organism>
<reference evidence="3 4" key="1">
    <citation type="submission" date="2017-10" db="EMBL/GenBank/DDBJ databases">
        <title>Genome announcement of Methylocella silvestris TVC from permafrost.</title>
        <authorList>
            <person name="Wang J."/>
            <person name="Geng K."/>
            <person name="Ul-Haque F."/>
            <person name="Crombie A.T."/>
            <person name="Street L.E."/>
            <person name="Wookey P.A."/>
            <person name="Murrell J.C."/>
            <person name="Pratscher J."/>
        </authorList>
    </citation>
    <scope>NUCLEOTIDE SEQUENCE [LARGE SCALE GENOMIC DNA]</scope>
    <source>
        <strain evidence="3 4">TVC</strain>
    </source>
</reference>
<gene>
    <name evidence="3" type="ORF">CR492_06130</name>
</gene>
<keyword evidence="1" id="KW-0133">Cell shape</keyword>
<dbReference type="PANTHER" id="PTHR38589">
    <property type="entry name" value="BLR0621 PROTEIN"/>
    <property type="match status" value="1"/>
</dbReference>
<dbReference type="PANTHER" id="PTHR38589:SF1">
    <property type="entry name" value="BLR0621 PROTEIN"/>
    <property type="match status" value="1"/>
</dbReference>